<dbReference type="GO" id="GO:0071111">
    <property type="term" value="F:cyclic-guanylate-specific phosphodiesterase activity"/>
    <property type="evidence" value="ECO:0007669"/>
    <property type="project" value="UniProtKB-EC"/>
</dbReference>
<keyword evidence="6" id="KW-0378">Hydrolase</keyword>
<dbReference type="SMART" id="SM00052">
    <property type="entry name" value="EAL"/>
    <property type="match status" value="1"/>
</dbReference>
<dbReference type="RefSeq" id="WP_134764323.1">
    <property type="nucleotide sequence ID" value="NZ_SOZD01000015.1"/>
</dbReference>
<keyword evidence="13" id="KW-1185">Reference proteome</keyword>
<dbReference type="GO" id="GO:0005886">
    <property type="term" value="C:plasma membrane"/>
    <property type="evidence" value="ECO:0007669"/>
    <property type="project" value="UniProtKB-SubCell"/>
</dbReference>
<dbReference type="Gene3D" id="3.20.20.450">
    <property type="entry name" value="EAL domain"/>
    <property type="match status" value="1"/>
</dbReference>
<sequence length="557" mass="61527">MAKLIVNFVSSERQRFAAYMAGLAAFLLVCAGAAFAVLHIVESRMKDESQQATAPFVSLETAIVKAFGQLNAAASGRFCGPQFQAEMRRVALLPDGLNEFMAIDGNNKIICSVSRGRLDRPVALGKPDLAFTPKGAPIDVWVDRSLDIAGFWDFTASIARRGQFAVVFWPPSDDVLTERNWLESELVLVGAGRHWHRKGVEGIYRENLVSPNVDLWSTAPVLRTIDCYEGGVVCVASTASLTVLFTDNWYYVPGILFVALLAAIGASAQTRSSLARRWSFEARFLRTLGPDTVRCVYQPIMDLKTGQIGACEVLARWRDVDGSTVFPDAFIPIVEKNAMTLEFTRMVVERAYRELSEAVPKGVPLVVTFNIFPSDLNDPRLPTVFRVFDGSEDRFILVAELVESEEIDVRCMQARVDHLRAAGIRVLIDDFGTGYSNIKNLVDLSVDGVKLDRAFAMAPDGTVAARMLDLAIEMVQAAGRAIVVEGIETEERLEQLRQKSPAIEYVQGFFISRPLEISAFVAFLEKSRGNLARFHGHVSLRHEPARQMVQAMAANVA</sequence>
<evidence type="ECO:0000256" key="5">
    <source>
        <dbReference type="ARBA" id="ARBA00022692"/>
    </source>
</evidence>
<keyword evidence="4" id="KW-0973">c-di-GMP</keyword>
<keyword evidence="8 10" id="KW-0472">Membrane</keyword>
<accession>A0A4Y8R8I8</accession>
<dbReference type="InterPro" id="IPR050706">
    <property type="entry name" value="Cyclic-di-GMP_PDE-like"/>
</dbReference>
<keyword evidence="3" id="KW-1003">Cell membrane</keyword>
<feature type="transmembrane region" description="Helical" evidence="10">
    <location>
        <begin position="249"/>
        <end position="268"/>
    </location>
</feature>
<dbReference type="PROSITE" id="PS50883">
    <property type="entry name" value="EAL"/>
    <property type="match status" value="1"/>
</dbReference>
<evidence type="ECO:0000256" key="4">
    <source>
        <dbReference type="ARBA" id="ARBA00022636"/>
    </source>
</evidence>
<dbReference type="EC" id="3.1.4.52" evidence="2"/>
<evidence type="ECO:0000313" key="13">
    <source>
        <dbReference type="Proteomes" id="UP000298179"/>
    </source>
</evidence>
<evidence type="ECO:0000256" key="10">
    <source>
        <dbReference type="SAM" id="Phobius"/>
    </source>
</evidence>
<organism evidence="12 13">
    <name type="scientific">Jiella endophytica</name>
    <dbReference type="NCBI Taxonomy" id="2558362"/>
    <lineage>
        <taxon>Bacteria</taxon>
        <taxon>Pseudomonadati</taxon>
        <taxon>Pseudomonadota</taxon>
        <taxon>Alphaproteobacteria</taxon>
        <taxon>Hyphomicrobiales</taxon>
        <taxon>Aurantimonadaceae</taxon>
        <taxon>Jiella</taxon>
    </lineage>
</organism>
<dbReference type="Proteomes" id="UP000298179">
    <property type="component" value="Unassembled WGS sequence"/>
</dbReference>
<evidence type="ECO:0000313" key="12">
    <source>
        <dbReference type="EMBL" id="TFF17710.1"/>
    </source>
</evidence>
<evidence type="ECO:0000256" key="8">
    <source>
        <dbReference type="ARBA" id="ARBA00023136"/>
    </source>
</evidence>
<evidence type="ECO:0000256" key="9">
    <source>
        <dbReference type="ARBA" id="ARBA00034290"/>
    </source>
</evidence>
<evidence type="ECO:0000256" key="1">
    <source>
        <dbReference type="ARBA" id="ARBA00004651"/>
    </source>
</evidence>
<gene>
    <name evidence="12" type="ORF">E3C22_23470</name>
</gene>
<dbReference type="InterPro" id="IPR035919">
    <property type="entry name" value="EAL_sf"/>
</dbReference>
<dbReference type="CDD" id="cd01948">
    <property type="entry name" value="EAL"/>
    <property type="match status" value="1"/>
</dbReference>
<evidence type="ECO:0000256" key="3">
    <source>
        <dbReference type="ARBA" id="ARBA00022475"/>
    </source>
</evidence>
<dbReference type="Pfam" id="PF12792">
    <property type="entry name" value="CSS-motif"/>
    <property type="match status" value="1"/>
</dbReference>
<feature type="domain" description="EAL" evidence="11">
    <location>
        <begin position="277"/>
        <end position="528"/>
    </location>
</feature>
<evidence type="ECO:0000256" key="6">
    <source>
        <dbReference type="ARBA" id="ARBA00022801"/>
    </source>
</evidence>
<evidence type="ECO:0000256" key="2">
    <source>
        <dbReference type="ARBA" id="ARBA00012282"/>
    </source>
</evidence>
<dbReference type="AlphaFoldDB" id="A0A4Y8R8I8"/>
<keyword evidence="7 10" id="KW-1133">Transmembrane helix</keyword>
<evidence type="ECO:0000259" key="11">
    <source>
        <dbReference type="PROSITE" id="PS50883"/>
    </source>
</evidence>
<dbReference type="OrthoDB" id="9814202at2"/>
<comment type="caution">
    <text evidence="12">The sequence shown here is derived from an EMBL/GenBank/DDBJ whole genome shotgun (WGS) entry which is preliminary data.</text>
</comment>
<dbReference type="SUPFAM" id="SSF141868">
    <property type="entry name" value="EAL domain-like"/>
    <property type="match status" value="1"/>
</dbReference>
<proteinExistence type="predicted"/>
<reference evidence="12 13" key="1">
    <citation type="submission" date="2019-03" db="EMBL/GenBank/DDBJ databases">
        <title>Jiella endophytica sp. nov., a novel endophytic bacterium isolated from root of Ficus microcarpa Linn. f.</title>
        <authorList>
            <person name="Tuo L."/>
        </authorList>
    </citation>
    <scope>NUCLEOTIDE SEQUENCE [LARGE SCALE GENOMIC DNA]</scope>
    <source>
        <strain evidence="12 13">CBS5Q-3</strain>
    </source>
</reference>
<keyword evidence="5 10" id="KW-0812">Transmembrane</keyword>
<dbReference type="InterPro" id="IPR001633">
    <property type="entry name" value="EAL_dom"/>
</dbReference>
<dbReference type="PANTHER" id="PTHR33121">
    <property type="entry name" value="CYCLIC DI-GMP PHOSPHODIESTERASE PDEF"/>
    <property type="match status" value="1"/>
</dbReference>
<comment type="catalytic activity">
    <reaction evidence="9">
        <text>3',3'-c-di-GMP + H2O = 5'-phosphoguanylyl(3'-&gt;5')guanosine + H(+)</text>
        <dbReference type="Rhea" id="RHEA:24902"/>
        <dbReference type="ChEBI" id="CHEBI:15377"/>
        <dbReference type="ChEBI" id="CHEBI:15378"/>
        <dbReference type="ChEBI" id="CHEBI:58754"/>
        <dbReference type="ChEBI" id="CHEBI:58805"/>
        <dbReference type="EC" id="3.1.4.52"/>
    </reaction>
</comment>
<protein>
    <recommendedName>
        <fullName evidence="2">cyclic-guanylate-specific phosphodiesterase</fullName>
        <ecNumber evidence="2">3.1.4.52</ecNumber>
    </recommendedName>
</protein>
<comment type="subcellular location">
    <subcellularLocation>
        <location evidence="1">Cell membrane</location>
        <topology evidence="1">Multi-pass membrane protein</topology>
    </subcellularLocation>
</comment>
<dbReference type="Pfam" id="PF00563">
    <property type="entry name" value="EAL"/>
    <property type="match status" value="1"/>
</dbReference>
<evidence type="ECO:0000256" key="7">
    <source>
        <dbReference type="ARBA" id="ARBA00022989"/>
    </source>
</evidence>
<dbReference type="EMBL" id="SOZD01000015">
    <property type="protein sequence ID" value="TFF17710.1"/>
    <property type="molecule type" value="Genomic_DNA"/>
</dbReference>
<dbReference type="PANTHER" id="PTHR33121:SF70">
    <property type="entry name" value="SIGNALING PROTEIN YKOW"/>
    <property type="match status" value="1"/>
</dbReference>
<dbReference type="InterPro" id="IPR024744">
    <property type="entry name" value="CSS-motif_dom"/>
</dbReference>
<name>A0A4Y8R8I8_9HYPH</name>